<keyword evidence="6" id="KW-0436">Ligase</keyword>
<dbReference type="EC" id="6.3.5.3" evidence="4"/>
<accession>A0A286UGJ9</accession>
<dbReference type="EMBL" id="NBII01000005">
    <property type="protein sequence ID" value="PAV18731.1"/>
    <property type="molecule type" value="Genomic_DNA"/>
</dbReference>
<feature type="compositionally biased region" description="Acidic residues" evidence="23">
    <location>
        <begin position="1"/>
        <end position="25"/>
    </location>
</feature>
<keyword evidence="12" id="KW-0863">Zinc-finger</keyword>
<dbReference type="SUPFAM" id="SSF109736">
    <property type="entry name" value="FGAM synthase PurL, linker domain"/>
    <property type="match status" value="1"/>
</dbReference>
<keyword evidence="14" id="KW-0862">Zinc</keyword>
<dbReference type="Gene3D" id="3.30.40.10">
    <property type="entry name" value="Zinc/RING finger domain, C3HC4 (zinc finger)"/>
    <property type="match status" value="1"/>
</dbReference>
<dbReference type="Pfam" id="PF19422">
    <property type="entry name" value="Ariadne"/>
    <property type="match status" value="1"/>
</dbReference>
<dbReference type="Pfam" id="PF22689">
    <property type="entry name" value="FGAR-AT_PurM_N-like"/>
    <property type="match status" value="1"/>
</dbReference>
<dbReference type="CDD" id="cd20346">
    <property type="entry name" value="BRcat_RBR_ANKIB1"/>
    <property type="match status" value="1"/>
</dbReference>
<dbReference type="SUPFAM" id="SSF52317">
    <property type="entry name" value="Class I glutamine amidotransferase-like"/>
    <property type="match status" value="1"/>
</dbReference>
<dbReference type="GO" id="GO:0005524">
    <property type="term" value="F:ATP binding"/>
    <property type="evidence" value="ECO:0007669"/>
    <property type="project" value="UniProtKB-KW"/>
</dbReference>
<dbReference type="Pfam" id="PF13507">
    <property type="entry name" value="GATase_5"/>
    <property type="match status" value="1"/>
</dbReference>
<dbReference type="Pfam" id="PF01485">
    <property type="entry name" value="IBR"/>
    <property type="match status" value="1"/>
</dbReference>
<dbReference type="SMART" id="SM00647">
    <property type="entry name" value="IBR"/>
    <property type="match status" value="2"/>
</dbReference>
<comment type="catalytic activity">
    <reaction evidence="20">
        <text>N(2)-formyl-N(1)-(5-phospho-beta-D-ribosyl)glycinamide + L-glutamine + ATP + H2O = 2-formamido-N(1)-(5-O-phospho-beta-D-ribosyl)acetamidine + L-glutamate + ADP + phosphate + H(+)</text>
        <dbReference type="Rhea" id="RHEA:17129"/>
        <dbReference type="ChEBI" id="CHEBI:15377"/>
        <dbReference type="ChEBI" id="CHEBI:15378"/>
        <dbReference type="ChEBI" id="CHEBI:29985"/>
        <dbReference type="ChEBI" id="CHEBI:30616"/>
        <dbReference type="ChEBI" id="CHEBI:43474"/>
        <dbReference type="ChEBI" id="CHEBI:58359"/>
        <dbReference type="ChEBI" id="CHEBI:147286"/>
        <dbReference type="ChEBI" id="CHEBI:147287"/>
        <dbReference type="ChEBI" id="CHEBI:456216"/>
        <dbReference type="EC" id="6.3.5.3"/>
    </reaction>
</comment>
<dbReference type="Pfam" id="PF21235">
    <property type="entry name" value="UBA_ARI1"/>
    <property type="match status" value="1"/>
</dbReference>
<dbReference type="Pfam" id="PF02769">
    <property type="entry name" value="AIRS_C"/>
    <property type="match status" value="2"/>
</dbReference>
<dbReference type="Gene3D" id="1.10.8.750">
    <property type="entry name" value="Phosphoribosylformylglycinamidine synthase, linker domain"/>
    <property type="match status" value="1"/>
</dbReference>
<dbReference type="FunFam" id="1.20.120.1750:FF:000007">
    <property type="entry name" value="RBR-type E3 ubiquitin transferase"/>
    <property type="match status" value="1"/>
</dbReference>
<dbReference type="SMART" id="SM01211">
    <property type="entry name" value="GATase_5"/>
    <property type="match status" value="1"/>
</dbReference>
<dbReference type="InterPro" id="IPR002867">
    <property type="entry name" value="IBR_dom"/>
</dbReference>
<dbReference type="PROSITE" id="PS51873">
    <property type="entry name" value="TRIAD"/>
    <property type="match status" value="1"/>
</dbReference>
<keyword evidence="17" id="KW-0315">Glutamine amidotransferase</keyword>
<evidence type="ECO:0000256" key="12">
    <source>
        <dbReference type="ARBA" id="ARBA00022771"/>
    </source>
</evidence>
<evidence type="ECO:0000256" key="4">
    <source>
        <dbReference type="ARBA" id="ARBA00012747"/>
    </source>
</evidence>
<feature type="region of interest" description="Disordered" evidence="23">
    <location>
        <begin position="1"/>
        <end position="38"/>
    </location>
</feature>
<sequence>MSSDYDYSDDDNDYSDPMDMDDDDLGGQYEDSVSEDDLDMVAPKNLSAGSKRKAYEVDFEAYAQEAVENLIRKDIDHVTGIFGISSDSASLLLRYFSWNKERLIESYMEKPSELNSKAGISPVSTQTHNTGRASSSRSSKTSLGKRITRRNPAESSSRLKSSSETVVQPEPTICQICFDDEATDMRGLVCNHKFCTDCWVSFIHSKIREEGEINVGCMASDCTLIAPDSFLYACLGDDKDTIRRHQELLVRHYVGNNKKLKFCPYPSCTYTVSCPSAASKASLSSIVPIVNCAASEDHKFCFGCHIESDHRPVICAVAKLWLKKCRDDSETANWIKSNTKECSKCQSTIEKNGGCNHMTCKKCKYEFCWVCMGPWSEHGTSWYNCNRYDESSGVEARDAQARSRASLERYLHYYNRWANHEQSARLSVDLYAKTEKKMEEMQITSNLTWIEVQFAKKAVDEVFKCRMTLKWTYAMAYYLAKGNHKLLFEDNQRDLERAVEDLSELLESPIEADNIASLRQKMTDKTVYVHKRNEIVLEDTAQGFLEGRWDWNVEVEGFDSPAAAADISTNVSEPFQHLQLSCTFFFLKLSVAESFNYPPTRVDRPRRRPQGTKTLSLVFASRAHTASHLLAQLKLKFVLGESKKTLQQCSFHPEIGPRQKSLVQEDSAPRRILNTLLDYGDDVTLQATRQGIKESTQNVVYILPRAGSISPWSSKATEIARICDLGQYVERLERGVVYHIVMKDDRKLTESDLLSFSEHIHDRMTQVVQLSPPVESVCFQHLERRPLRTIDLQSHRDHALASLSSANQELGLALAEDETHYLVDAYVSGEDAMNRNPTDAELFMFAQVNSEHCRHKIFNAGWTIDGDKKDMSLFQMIRNTEKLNGKYTISAYSDNAAVFEGYEAPRFSANGGEYTSHREPMPVLVKVETHNHPTAVSPYPGAATGSGGEIRDEGAVGRGSKPKAGLAGYAVSNLLIPGYEQPWETDFGRPRHIASALDIMIEAPLGASAFNNEFGRPALGGYFRTFAERVPTSKDKTEIRGYHKPIMIAGGLGNVRPSFVKKSKIDVGAKIAVLGGPGMLIGLGGGAASSQTSGASSADLDFASVQRDNAEMQRRCQQVIDACTDLGDENPVQSIHDVGAGGLSNALPELVHDSDLGATFEIRDVLVADTSMSPMEIWCNESQERYVLAVNPTQAEHFQKICARERCPFSFVGTATAEQELIVTDRLLKQNVINLKMSTLFGKPPRMSRQDQIPSISAVEFDTSLTRYLPSQSRLEDRFSAAVERVLKLPSVGSKSFLITIGDRSITGLVSRDQMVGPWQVPVADVAVTRTSYGFDVLSGEAVAMGERPPVALLNAAASAKLAVAESLMNLAAASVESLSRVKLSANWMCSASKPGEGARLYEAVQAIGMDLCPALGVGIPVGKDSMSMSMKWRNDEEQMEVNGPLSLNITAFAPVDNINKTWTPQLVNVSDEETVLVFFDLAAGKTRLGGSALAQVFKEIGSEAPNVDSAATLKSFLTGCQRMKEKHENVVLAYHDRSDGGLFTTIAEMSFAGRVGVEVFLDTIPGSENPLAALFNEELGAVAQVRRSDVATLHSVFSNEGFPVSSIHAVGTVKSDQTFTIVHNSAPFFSSTREELQSLWAETSYQMQKIRDDPVSAKQENSLIKDKEYCGIHYDLKFSYLPTQVYPHRPKVAILREQGVNGQVEMAWAFSAAGFTSIDVHMSDIISGAVSLTDFRGLAACGGFSYGDVLGAGNGWANSVLLHDKARKEFEEFFQRKDAFALAVCNGCQFLSHLRQIIPGAESWPDLKANKSERFEGRTSMVEIVDNDVTRSSVFFRDMAGSRLPVAVAHGEGRVSFKSESQKASLTGQNLVAVRYIDSQGKPTEVYPLNPNGSPEGITGIQTPDGRILALMPHPERVTTIQSNSWYPKEMLESWHGTGPWFRMFQNARQWVG</sequence>
<dbReference type="InterPro" id="IPR045840">
    <property type="entry name" value="Ariadne"/>
</dbReference>
<keyword evidence="15" id="KW-0067">ATP-binding</keyword>
<dbReference type="GO" id="GO:0008270">
    <property type="term" value="F:zinc ion binding"/>
    <property type="evidence" value="ECO:0007669"/>
    <property type="project" value="UniProtKB-KW"/>
</dbReference>
<evidence type="ECO:0000256" key="15">
    <source>
        <dbReference type="ARBA" id="ARBA00022840"/>
    </source>
</evidence>
<dbReference type="FunFam" id="3.30.1330.10:FF:000002">
    <property type="entry name" value="Phosphoribosylformylglycinamidine synthase"/>
    <property type="match status" value="1"/>
</dbReference>
<evidence type="ECO:0000256" key="2">
    <source>
        <dbReference type="ARBA" id="ARBA00004920"/>
    </source>
</evidence>
<dbReference type="InterPro" id="IPR048962">
    <property type="entry name" value="ARIH1-like_UBL"/>
</dbReference>
<evidence type="ECO:0000256" key="18">
    <source>
        <dbReference type="ARBA" id="ARBA00029823"/>
    </source>
</evidence>
<reference evidence="25 26" key="1">
    <citation type="journal article" date="2017" name="Mol. Ecol.">
        <title>Comparative and population genomic landscape of Phellinus noxius: A hypervariable fungus causing root rot in trees.</title>
        <authorList>
            <person name="Chung C.L."/>
            <person name="Lee T.J."/>
            <person name="Akiba M."/>
            <person name="Lee H.H."/>
            <person name="Kuo T.H."/>
            <person name="Liu D."/>
            <person name="Ke H.M."/>
            <person name="Yokoi T."/>
            <person name="Roa M.B."/>
            <person name="Lu M.J."/>
            <person name="Chang Y.Y."/>
            <person name="Ann P.J."/>
            <person name="Tsai J.N."/>
            <person name="Chen C.Y."/>
            <person name="Tzean S.S."/>
            <person name="Ota Y."/>
            <person name="Hattori T."/>
            <person name="Sahashi N."/>
            <person name="Liou R.F."/>
            <person name="Kikuchi T."/>
            <person name="Tsai I.J."/>
        </authorList>
    </citation>
    <scope>NUCLEOTIDE SEQUENCE [LARGE SCALE GENOMIC DNA]</scope>
    <source>
        <strain evidence="25 26">FFPRI411160</strain>
    </source>
</reference>
<dbReference type="CDD" id="cd02204">
    <property type="entry name" value="PurL_repeat2"/>
    <property type="match status" value="1"/>
</dbReference>
<evidence type="ECO:0000256" key="17">
    <source>
        <dbReference type="ARBA" id="ARBA00022962"/>
    </source>
</evidence>
<evidence type="ECO:0000256" key="6">
    <source>
        <dbReference type="ARBA" id="ARBA00022598"/>
    </source>
</evidence>
<gene>
    <name evidence="25" type="ORF">PNOK_0557400</name>
</gene>
<evidence type="ECO:0000256" key="5">
    <source>
        <dbReference type="ARBA" id="ARBA00022490"/>
    </source>
</evidence>
<dbReference type="InterPro" id="IPR010073">
    <property type="entry name" value="PurL_large"/>
</dbReference>
<dbReference type="PROSITE" id="PS51273">
    <property type="entry name" value="GATASE_TYPE_1"/>
    <property type="match status" value="1"/>
</dbReference>
<organism evidence="25 26">
    <name type="scientific">Pyrrhoderma noxium</name>
    <dbReference type="NCBI Taxonomy" id="2282107"/>
    <lineage>
        <taxon>Eukaryota</taxon>
        <taxon>Fungi</taxon>
        <taxon>Dikarya</taxon>
        <taxon>Basidiomycota</taxon>
        <taxon>Agaricomycotina</taxon>
        <taxon>Agaricomycetes</taxon>
        <taxon>Hymenochaetales</taxon>
        <taxon>Hymenochaetaceae</taxon>
        <taxon>Pyrrhoderma</taxon>
    </lineage>
</organism>
<keyword evidence="8" id="KW-0479">Metal-binding</keyword>
<dbReference type="InterPro" id="IPR044066">
    <property type="entry name" value="TRIAD_supradom"/>
</dbReference>
<evidence type="ECO:0000256" key="16">
    <source>
        <dbReference type="ARBA" id="ARBA00022842"/>
    </source>
</evidence>
<comment type="similarity">
    <text evidence="3">In the N-terminal section; belongs to the FGAMS family.</text>
</comment>
<dbReference type="GO" id="GO:0005737">
    <property type="term" value="C:cytoplasm"/>
    <property type="evidence" value="ECO:0007669"/>
    <property type="project" value="UniProtKB-SubCell"/>
</dbReference>
<dbReference type="STRING" id="2282107.A0A286UGJ9"/>
<dbReference type="InterPro" id="IPR041609">
    <property type="entry name" value="PurL_linker"/>
</dbReference>
<feature type="region of interest" description="Disordered" evidence="23">
    <location>
        <begin position="114"/>
        <end position="164"/>
    </location>
</feature>
<dbReference type="CDD" id="cd16773">
    <property type="entry name" value="RING-HC_RBR_TRIAD1"/>
    <property type="match status" value="1"/>
</dbReference>
<dbReference type="InterPro" id="IPR036921">
    <property type="entry name" value="PurM-like_N_sf"/>
</dbReference>
<evidence type="ECO:0000256" key="11">
    <source>
        <dbReference type="ARBA" id="ARBA00022755"/>
    </source>
</evidence>
<evidence type="ECO:0000256" key="10">
    <source>
        <dbReference type="ARBA" id="ARBA00022741"/>
    </source>
</evidence>
<dbReference type="CDD" id="cd01740">
    <property type="entry name" value="GATase1_FGAR_AT"/>
    <property type="match status" value="1"/>
</dbReference>
<comment type="caution">
    <text evidence="25">The sequence shown here is derived from an EMBL/GenBank/DDBJ whole genome shotgun (WGS) entry which is preliminary data.</text>
</comment>
<dbReference type="OrthoDB" id="6666987at2759"/>
<dbReference type="Pfam" id="PF22191">
    <property type="entry name" value="IBR_1"/>
    <property type="match status" value="1"/>
</dbReference>
<evidence type="ECO:0000259" key="24">
    <source>
        <dbReference type="PROSITE" id="PS51873"/>
    </source>
</evidence>
<evidence type="ECO:0000256" key="19">
    <source>
        <dbReference type="ARBA" id="ARBA00032632"/>
    </source>
</evidence>
<evidence type="ECO:0000256" key="7">
    <source>
        <dbReference type="ARBA" id="ARBA00022679"/>
    </source>
</evidence>
<dbReference type="Pfam" id="PF18076">
    <property type="entry name" value="FGAR-AT_N"/>
    <property type="match status" value="1"/>
</dbReference>
<dbReference type="CDD" id="cd20356">
    <property type="entry name" value="Rcat_RBR_HHARI-like"/>
    <property type="match status" value="1"/>
</dbReference>
<dbReference type="Gene3D" id="3.40.50.880">
    <property type="match status" value="1"/>
</dbReference>
<dbReference type="Proteomes" id="UP000217199">
    <property type="component" value="Unassembled WGS sequence"/>
</dbReference>
<dbReference type="InterPro" id="IPR055181">
    <property type="entry name" value="FGAR-AT_PurM_N-like"/>
</dbReference>
<dbReference type="InParanoid" id="A0A286UGJ9"/>
<evidence type="ECO:0000313" key="26">
    <source>
        <dbReference type="Proteomes" id="UP000217199"/>
    </source>
</evidence>
<dbReference type="CDD" id="cd02203">
    <property type="entry name" value="PurL_repeat1"/>
    <property type="match status" value="1"/>
</dbReference>
<comment type="subcellular location">
    <subcellularLocation>
        <location evidence="1">Cytoplasm</location>
    </subcellularLocation>
</comment>
<dbReference type="InterPro" id="IPR013083">
    <property type="entry name" value="Znf_RING/FYVE/PHD"/>
</dbReference>
<dbReference type="InterPro" id="IPR040707">
    <property type="entry name" value="FGAR-AT_N"/>
</dbReference>
<dbReference type="SUPFAM" id="SSF82697">
    <property type="entry name" value="PurS-like"/>
    <property type="match status" value="1"/>
</dbReference>
<keyword evidence="5" id="KW-0963">Cytoplasm</keyword>
<evidence type="ECO:0000256" key="23">
    <source>
        <dbReference type="SAM" id="MobiDB-lite"/>
    </source>
</evidence>
<dbReference type="Gene3D" id="1.20.120.1750">
    <property type="match status" value="1"/>
</dbReference>
<evidence type="ECO:0000256" key="1">
    <source>
        <dbReference type="ARBA" id="ARBA00004496"/>
    </source>
</evidence>
<evidence type="ECO:0000256" key="22">
    <source>
        <dbReference type="ARBA" id="ARBA00071729"/>
    </source>
</evidence>
<dbReference type="InterPro" id="IPR036604">
    <property type="entry name" value="PurS-like_sf"/>
</dbReference>
<dbReference type="SUPFAM" id="SSF55326">
    <property type="entry name" value="PurM N-terminal domain-like"/>
    <property type="match status" value="2"/>
</dbReference>
<comment type="pathway">
    <text evidence="2">Purine metabolism; IMP biosynthesis via de novo pathway; 5-amino-1-(5-phospho-D-ribosyl)imidazole from N(2)-formyl-N(1)-(5-phospho-D-ribosyl)glycinamide: step 1/2.</text>
</comment>
<dbReference type="FunFam" id="3.40.50.880:FF:000008">
    <property type="entry name" value="Phosphoribosylformylglycinamidine synthase"/>
    <property type="match status" value="1"/>
</dbReference>
<evidence type="ECO:0000256" key="8">
    <source>
        <dbReference type="ARBA" id="ARBA00022723"/>
    </source>
</evidence>
<evidence type="ECO:0000256" key="14">
    <source>
        <dbReference type="ARBA" id="ARBA00022833"/>
    </source>
</evidence>
<evidence type="ECO:0000256" key="20">
    <source>
        <dbReference type="ARBA" id="ARBA00052585"/>
    </source>
</evidence>
<dbReference type="FunFam" id="3.30.1330.10:FF:000005">
    <property type="entry name" value="Phosphoribosylformylglycinamidine synthase"/>
    <property type="match status" value="1"/>
</dbReference>
<dbReference type="Gene3D" id="3.90.650.10">
    <property type="entry name" value="PurM-like C-terminal domain"/>
    <property type="match status" value="2"/>
</dbReference>
<evidence type="ECO:0000256" key="21">
    <source>
        <dbReference type="ARBA" id="ARBA00057317"/>
    </source>
</evidence>
<dbReference type="InterPro" id="IPR036676">
    <property type="entry name" value="PurM-like_C_sf"/>
</dbReference>
<dbReference type="Pfam" id="PF18072">
    <property type="entry name" value="FGAR-AT_linker"/>
    <property type="match status" value="1"/>
</dbReference>
<dbReference type="InterPro" id="IPR010918">
    <property type="entry name" value="PurM-like_C_dom"/>
</dbReference>
<dbReference type="SUPFAM" id="SSF56042">
    <property type="entry name" value="PurM C-terminal domain-like"/>
    <property type="match status" value="2"/>
</dbReference>
<name>A0A286UGJ9_9AGAM</name>
<dbReference type="PANTHER" id="PTHR10099">
    <property type="entry name" value="PHOSPHORIBOSYLFORMYLGLYCINAMIDINE SYNTHASE"/>
    <property type="match status" value="1"/>
</dbReference>
<dbReference type="FunFam" id="3.90.650.10:FF:000002">
    <property type="entry name" value="Phosphoribosylformylglycinamidine synthase"/>
    <property type="match status" value="1"/>
</dbReference>
<dbReference type="GO" id="GO:0004642">
    <property type="term" value="F:phosphoribosylformylglycinamidine synthase activity"/>
    <property type="evidence" value="ECO:0007669"/>
    <property type="project" value="UniProtKB-EC"/>
</dbReference>
<dbReference type="PANTHER" id="PTHR10099:SF1">
    <property type="entry name" value="PHOSPHORIBOSYLFORMYLGLYCINAMIDINE SYNTHASE"/>
    <property type="match status" value="1"/>
</dbReference>
<keyword evidence="13" id="KW-0833">Ubl conjugation pathway</keyword>
<keyword evidence="7" id="KW-0808">Transferase</keyword>
<dbReference type="SUPFAM" id="SSF57850">
    <property type="entry name" value="RING/U-box"/>
    <property type="match status" value="2"/>
</dbReference>
<keyword evidence="10" id="KW-0547">Nucleotide-binding</keyword>
<dbReference type="NCBIfam" id="TIGR01735">
    <property type="entry name" value="FGAM_synt"/>
    <property type="match status" value="1"/>
</dbReference>
<dbReference type="UniPathway" id="UPA00074">
    <property type="reaction ID" value="UER00128"/>
</dbReference>
<keyword evidence="9" id="KW-0677">Repeat</keyword>
<evidence type="ECO:0000256" key="9">
    <source>
        <dbReference type="ARBA" id="ARBA00022737"/>
    </source>
</evidence>
<keyword evidence="16" id="KW-0460">Magnesium</keyword>
<dbReference type="GO" id="GO:0016740">
    <property type="term" value="F:transferase activity"/>
    <property type="evidence" value="ECO:0007669"/>
    <property type="project" value="UniProtKB-KW"/>
</dbReference>
<keyword evidence="26" id="KW-1185">Reference proteome</keyword>
<dbReference type="GO" id="GO:0006189">
    <property type="term" value="P:'de novo' IMP biosynthetic process"/>
    <property type="evidence" value="ECO:0007669"/>
    <property type="project" value="UniProtKB-UniPathway"/>
</dbReference>
<evidence type="ECO:0000256" key="13">
    <source>
        <dbReference type="ARBA" id="ARBA00022786"/>
    </source>
</evidence>
<protein>
    <recommendedName>
        <fullName evidence="22">Phosphoribosylformylglycinamidine synthase</fullName>
        <ecNumber evidence="4">6.3.5.3</ecNumber>
    </recommendedName>
    <alternativeName>
        <fullName evidence="19">Formylglycinamide ribonucleotide amidotransferase</fullName>
    </alternativeName>
    <alternativeName>
        <fullName evidence="18">Formylglycinamide ribotide amidotransferase</fullName>
    </alternativeName>
</protein>
<evidence type="ECO:0000313" key="25">
    <source>
        <dbReference type="EMBL" id="PAV18731.1"/>
    </source>
</evidence>
<feature type="compositionally biased region" description="Polar residues" evidence="23">
    <location>
        <begin position="122"/>
        <end position="133"/>
    </location>
</feature>
<feature type="domain" description="RING-type" evidence="24">
    <location>
        <begin position="170"/>
        <end position="389"/>
    </location>
</feature>
<dbReference type="InterPro" id="IPR029062">
    <property type="entry name" value="Class_I_gatase-like"/>
</dbReference>
<dbReference type="NCBIfam" id="NF003672">
    <property type="entry name" value="PRK05297.1"/>
    <property type="match status" value="1"/>
</dbReference>
<dbReference type="HAMAP" id="MF_00419">
    <property type="entry name" value="PurL_1"/>
    <property type="match status" value="1"/>
</dbReference>
<proteinExistence type="inferred from homology"/>
<dbReference type="FunCoup" id="A0A286UGJ9">
    <property type="interactions" value="754"/>
</dbReference>
<dbReference type="Gene3D" id="3.30.1330.10">
    <property type="entry name" value="PurM-like, N-terminal domain"/>
    <property type="match status" value="2"/>
</dbReference>
<comment type="function">
    <text evidence="21">Phosphoribosylformylglycinamidine synthase involved in the purines biosynthetic pathway. Catalyzes the ATP-dependent conversion of formylglycinamide ribonucleotide (FGAR) and glutamine to yield formylglycinamidine ribonucleotide (FGAM) and glutamate.</text>
</comment>
<evidence type="ECO:0000256" key="3">
    <source>
        <dbReference type="ARBA" id="ARBA00008608"/>
    </source>
</evidence>
<keyword evidence="11" id="KW-0658">Purine biosynthesis</keyword>